<dbReference type="EMBL" id="BOOY01000034">
    <property type="protein sequence ID" value="GIJ05590.1"/>
    <property type="molecule type" value="Genomic_DNA"/>
</dbReference>
<dbReference type="Proteomes" id="UP000652013">
    <property type="component" value="Unassembled WGS sequence"/>
</dbReference>
<organism evidence="1 2">
    <name type="scientific">Spirilliplanes yamanashiensis</name>
    <dbReference type="NCBI Taxonomy" id="42233"/>
    <lineage>
        <taxon>Bacteria</taxon>
        <taxon>Bacillati</taxon>
        <taxon>Actinomycetota</taxon>
        <taxon>Actinomycetes</taxon>
        <taxon>Micromonosporales</taxon>
        <taxon>Micromonosporaceae</taxon>
        <taxon>Spirilliplanes</taxon>
    </lineage>
</organism>
<dbReference type="RefSeq" id="WP_203940796.1">
    <property type="nucleotide sequence ID" value="NZ_BAAAGJ010000005.1"/>
</dbReference>
<keyword evidence="2" id="KW-1185">Reference proteome</keyword>
<proteinExistence type="predicted"/>
<accession>A0A8J3YD77</accession>
<reference evidence="1" key="1">
    <citation type="submission" date="2021-01" db="EMBL/GenBank/DDBJ databases">
        <title>Whole genome shotgun sequence of Spirilliplanes yamanashiensis NBRC 15828.</title>
        <authorList>
            <person name="Komaki H."/>
            <person name="Tamura T."/>
        </authorList>
    </citation>
    <scope>NUCLEOTIDE SEQUENCE</scope>
    <source>
        <strain evidence="1">NBRC 15828</strain>
    </source>
</reference>
<protein>
    <submittedName>
        <fullName evidence="1">Uncharacterized protein</fullName>
    </submittedName>
</protein>
<evidence type="ECO:0000313" key="2">
    <source>
        <dbReference type="Proteomes" id="UP000652013"/>
    </source>
</evidence>
<sequence length="311" mass="32227">MTPLAAVKRELLIRRLESWAGGALRARRATFALGYADDPATVQAAAAALAELTESARGRQLTMLTVGHAPVPPGVLRVDGETDERLAVALKAAGAAAAPVFGCLDAGAAATPPALDTVAALRAGKPAEALVFLAPDALAAGGDRLYGDDRWRAAASLPGAHGRAALVEAYRSALDAIGFPLAAAVELVAGDEAQLAVFATTSGKSLEAFKDALWAVDEFAGVRYRDPGDPDGHLIDISLNPHPGPLRRELVAHLEQAGERTVTQLRTFALTDTVYRAADVTRVLSTLVTSGAVRRDPEHGRLGGDVVISVG</sequence>
<name>A0A8J3YD77_9ACTN</name>
<dbReference type="AlphaFoldDB" id="A0A8J3YD77"/>
<comment type="caution">
    <text evidence="1">The sequence shown here is derived from an EMBL/GenBank/DDBJ whole genome shotgun (WGS) entry which is preliminary data.</text>
</comment>
<evidence type="ECO:0000313" key="1">
    <source>
        <dbReference type="EMBL" id="GIJ05590.1"/>
    </source>
</evidence>
<gene>
    <name evidence="1" type="ORF">Sya03_49420</name>
</gene>